<dbReference type="Gene3D" id="3.40.50.300">
    <property type="entry name" value="P-loop containing nucleotide triphosphate hydrolases"/>
    <property type="match status" value="1"/>
</dbReference>
<dbReference type="InterPro" id="IPR015223">
    <property type="entry name" value="MipZ"/>
</dbReference>
<dbReference type="PANTHER" id="PTHR13696">
    <property type="entry name" value="P-LOOP CONTAINING NUCLEOSIDE TRIPHOSPHATE HYDROLASE"/>
    <property type="match status" value="1"/>
</dbReference>
<dbReference type="EMBL" id="MN629346">
    <property type="protein sequence ID" value="QJR99794.1"/>
    <property type="molecule type" value="Genomic_DNA"/>
</dbReference>
<protein>
    <submittedName>
        <fullName evidence="2">Chromosome (Plasmid) partitioning protein ParA</fullName>
    </submittedName>
</protein>
<keyword evidence="2" id="KW-0614">Plasmid</keyword>
<sequence length="253" mass="28174">MSKGKVVLFATQKGGTGKSTIVLNVGHALNKRGVKVAIVDSDAQATAFSFYSQRRITMNEAELEGFDMSFPEVAMISSGAPYRKQLSRIAEFFDVIIIDTKGEFEQFQHDLLRMSDYVISPIQASEFDLEPTKLVRDAVLHENTQRDPDEQLGLSYVMSKVNPSANSTKHISRLVGEMECHIMSHHIRSADVVSAISGLGFTILDAAENTSLINQVVNKRRHSSERASFDRDQVLDIANNVNLIADELMERLK</sequence>
<geneLocation type="plasmid" evidence="2">
    <name>p717068-IMP</name>
</geneLocation>
<dbReference type="Pfam" id="PF09140">
    <property type="entry name" value="MipZ"/>
    <property type="match status" value="1"/>
</dbReference>
<dbReference type="InterPro" id="IPR050678">
    <property type="entry name" value="DNA_Partitioning_ATPase"/>
</dbReference>
<reference evidence="1" key="2">
    <citation type="submission" date="2021-07" db="EMBL/GenBank/DDBJ databases">
        <title>Draft genome sequence of carbapenem-resistant Aeromonas spp. in Japan.</title>
        <authorList>
            <person name="Maehana S."/>
            <person name="Suzuki M."/>
            <person name="Kitasato H."/>
        </authorList>
    </citation>
    <scope>NUCLEOTIDE SEQUENCE</scope>
    <source>
        <strain evidence="1">KAM343</strain>
    </source>
</reference>
<dbReference type="InterPro" id="IPR027417">
    <property type="entry name" value="P-loop_NTPase"/>
</dbReference>
<dbReference type="SUPFAM" id="SSF52540">
    <property type="entry name" value="P-loop containing nucleoside triphosphate hydrolases"/>
    <property type="match status" value="1"/>
</dbReference>
<dbReference type="AlphaFoldDB" id="A0A6M4NSR8"/>
<name>A0A6M4NSR8_AERCA</name>
<evidence type="ECO:0000313" key="2">
    <source>
        <dbReference type="EMBL" id="QJR99794.1"/>
    </source>
</evidence>
<accession>A0A6M4NSR8</accession>
<dbReference type="CDD" id="cd02042">
    <property type="entry name" value="ParAB_family"/>
    <property type="match status" value="1"/>
</dbReference>
<dbReference type="RefSeq" id="WP_181715917.1">
    <property type="nucleotide sequence ID" value="NZ_AP024403.1"/>
</dbReference>
<dbReference type="Proteomes" id="UP000886939">
    <property type="component" value="Unassembled WGS sequence"/>
</dbReference>
<proteinExistence type="predicted"/>
<reference evidence="2" key="1">
    <citation type="submission" date="2019-10" db="EMBL/GenBank/DDBJ databases">
        <authorList>
            <person name="Zhou D."/>
            <person name="Cheng Q."/>
        </authorList>
    </citation>
    <scope>NUCLEOTIDE SEQUENCE</scope>
    <source>
        <strain evidence="2">1507-17068</strain>
        <plasmid evidence="2">p717068-IMP</plasmid>
    </source>
</reference>
<gene>
    <name evidence="2" type="primary">parA</name>
    <name evidence="1" type="ORF">KAM343_04020</name>
</gene>
<organism evidence="2">
    <name type="scientific">Aeromonas caviae</name>
    <name type="common">Aeromonas punctata</name>
    <dbReference type="NCBI Taxonomy" id="648"/>
    <lineage>
        <taxon>Bacteria</taxon>
        <taxon>Pseudomonadati</taxon>
        <taxon>Pseudomonadota</taxon>
        <taxon>Gammaproteobacteria</taxon>
        <taxon>Aeromonadales</taxon>
        <taxon>Aeromonadaceae</taxon>
        <taxon>Aeromonas</taxon>
    </lineage>
</organism>
<dbReference type="EMBL" id="BPNI01000004">
    <property type="protein sequence ID" value="GJA39606.1"/>
    <property type="molecule type" value="Genomic_DNA"/>
</dbReference>
<evidence type="ECO:0000313" key="1">
    <source>
        <dbReference type="EMBL" id="GJA39606.1"/>
    </source>
</evidence>
<dbReference type="PANTHER" id="PTHR13696:SF96">
    <property type="entry name" value="COBQ_COBB_MIND_PARA NUCLEOTIDE BINDING DOMAIN-CONTAINING PROTEIN"/>
    <property type="match status" value="1"/>
</dbReference>